<dbReference type="SUPFAM" id="SSF53254">
    <property type="entry name" value="Phosphoglycerate mutase-like"/>
    <property type="match status" value="1"/>
</dbReference>
<organism evidence="5 6">
    <name type="scientific">Oikopleura dioica</name>
    <name type="common">Tunicate</name>
    <dbReference type="NCBI Taxonomy" id="34765"/>
    <lineage>
        <taxon>Eukaryota</taxon>
        <taxon>Metazoa</taxon>
        <taxon>Chordata</taxon>
        <taxon>Tunicata</taxon>
        <taxon>Appendicularia</taxon>
        <taxon>Copelata</taxon>
        <taxon>Oikopleuridae</taxon>
        <taxon>Oikopleura</taxon>
    </lineage>
</organism>
<keyword evidence="3" id="KW-0324">Glycolysis</keyword>
<dbReference type="Proteomes" id="UP001158576">
    <property type="component" value="Chromosome 1"/>
</dbReference>
<sequence>MPKVVFMRHGESTFNKSDRFSSWIDADLTEKGKEQAKDTAEKLKAFNISRIFSSSLKRSRNTARIVSQILALPKESVSSSEKLNERHYGILTGLSRSEARNRYGVDQVQHWRRSFTGKPPEIPEDLAFMWRIPYDQNFPRSESLEDVSKRAPVYFDEEIRPFVEKGENVLVVSHGAPIRSILMELKSLSEEEAARIEIANAEFIVYDFEIKEK</sequence>
<dbReference type="InterPro" id="IPR005952">
    <property type="entry name" value="Phosphogly_mut1"/>
</dbReference>
<dbReference type="SMART" id="SM00855">
    <property type="entry name" value="PGAM"/>
    <property type="match status" value="1"/>
</dbReference>
<evidence type="ECO:0000256" key="4">
    <source>
        <dbReference type="ARBA" id="ARBA00023235"/>
    </source>
</evidence>
<dbReference type="EC" id="5.4.2.11" evidence="2"/>
<evidence type="ECO:0000256" key="1">
    <source>
        <dbReference type="ARBA" id="ARBA00006717"/>
    </source>
</evidence>
<proteinExistence type="inferred from homology"/>
<dbReference type="PIRSF" id="PIRSF000709">
    <property type="entry name" value="6PFK_2-Ptase"/>
    <property type="match status" value="1"/>
</dbReference>
<dbReference type="Pfam" id="PF00300">
    <property type="entry name" value="His_Phos_1"/>
    <property type="match status" value="1"/>
</dbReference>
<comment type="similarity">
    <text evidence="1">Belongs to the phosphoglycerate mutase family. BPG-dependent PGAM subfamily.</text>
</comment>
<dbReference type="InterPro" id="IPR029033">
    <property type="entry name" value="His_PPase_superfam"/>
</dbReference>
<dbReference type="Gene3D" id="3.40.50.1240">
    <property type="entry name" value="Phosphoglycerate mutase-like"/>
    <property type="match status" value="1"/>
</dbReference>
<dbReference type="EMBL" id="OU015566">
    <property type="protein sequence ID" value="CAG5104511.1"/>
    <property type="molecule type" value="Genomic_DNA"/>
</dbReference>
<dbReference type="CDD" id="cd07067">
    <property type="entry name" value="HP_PGM_like"/>
    <property type="match status" value="1"/>
</dbReference>
<dbReference type="InterPro" id="IPR013078">
    <property type="entry name" value="His_Pase_superF_clade-1"/>
</dbReference>
<evidence type="ECO:0000313" key="6">
    <source>
        <dbReference type="Proteomes" id="UP001158576"/>
    </source>
</evidence>
<accession>A0ABN7SSH2</accession>
<evidence type="ECO:0000256" key="2">
    <source>
        <dbReference type="ARBA" id="ARBA00012028"/>
    </source>
</evidence>
<evidence type="ECO:0000313" key="5">
    <source>
        <dbReference type="EMBL" id="CAG5104511.1"/>
    </source>
</evidence>
<reference evidence="5 6" key="1">
    <citation type="submission" date="2021-04" db="EMBL/GenBank/DDBJ databases">
        <authorList>
            <person name="Bliznina A."/>
        </authorList>
    </citation>
    <scope>NUCLEOTIDE SEQUENCE [LARGE SCALE GENOMIC DNA]</scope>
</reference>
<keyword evidence="4" id="KW-0413">Isomerase</keyword>
<keyword evidence="6" id="KW-1185">Reference proteome</keyword>
<gene>
    <name evidence="5" type="ORF">OKIOD_LOCUS10054</name>
</gene>
<evidence type="ECO:0000256" key="3">
    <source>
        <dbReference type="ARBA" id="ARBA00023152"/>
    </source>
</evidence>
<protein>
    <recommendedName>
        <fullName evidence="2">phosphoglycerate mutase (2,3-diphosphoglycerate-dependent)</fullName>
        <ecNumber evidence="2">5.4.2.11</ecNumber>
    </recommendedName>
</protein>
<dbReference type="PANTHER" id="PTHR11931">
    <property type="entry name" value="PHOSPHOGLYCERATE MUTASE"/>
    <property type="match status" value="1"/>
</dbReference>
<dbReference type="NCBIfam" id="TIGR01258">
    <property type="entry name" value="pgm_1"/>
    <property type="match status" value="1"/>
</dbReference>
<name>A0ABN7SSH2_OIKDI</name>